<protein>
    <recommendedName>
        <fullName evidence="2">F-box domain-containing protein</fullName>
    </recommendedName>
</protein>
<dbReference type="PROSITE" id="PS50181">
    <property type="entry name" value="FBOX"/>
    <property type="match status" value="1"/>
</dbReference>
<organism evidence="3 4">
    <name type="scientific">Penstemon davidsonii</name>
    <dbReference type="NCBI Taxonomy" id="160366"/>
    <lineage>
        <taxon>Eukaryota</taxon>
        <taxon>Viridiplantae</taxon>
        <taxon>Streptophyta</taxon>
        <taxon>Embryophyta</taxon>
        <taxon>Tracheophyta</taxon>
        <taxon>Spermatophyta</taxon>
        <taxon>Magnoliopsida</taxon>
        <taxon>eudicotyledons</taxon>
        <taxon>Gunneridae</taxon>
        <taxon>Pentapetalae</taxon>
        <taxon>asterids</taxon>
        <taxon>lamiids</taxon>
        <taxon>Lamiales</taxon>
        <taxon>Plantaginaceae</taxon>
        <taxon>Cheloneae</taxon>
        <taxon>Penstemon</taxon>
    </lineage>
</organism>
<dbReference type="PANTHER" id="PTHR38926:SF82">
    <property type="entry name" value="F-BOX DOMAIN-CONTAINING PROTEIN"/>
    <property type="match status" value="1"/>
</dbReference>
<evidence type="ECO:0000313" key="3">
    <source>
        <dbReference type="EMBL" id="KAK4488137.1"/>
    </source>
</evidence>
<feature type="region of interest" description="Disordered" evidence="1">
    <location>
        <begin position="1"/>
        <end position="33"/>
    </location>
</feature>
<dbReference type="Pfam" id="PF12937">
    <property type="entry name" value="F-box-like"/>
    <property type="match status" value="1"/>
</dbReference>
<evidence type="ECO:0000256" key="1">
    <source>
        <dbReference type="SAM" id="MobiDB-lite"/>
    </source>
</evidence>
<dbReference type="Proteomes" id="UP001291926">
    <property type="component" value="Unassembled WGS sequence"/>
</dbReference>
<feature type="domain" description="F-box" evidence="2">
    <location>
        <begin position="28"/>
        <end position="75"/>
    </location>
</feature>
<evidence type="ECO:0000259" key="2">
    <source>
        <dbReference type="PROSITE" id="PS50181"/>
    </source>
</evidence>
<feature type="compositionally biased region" description="Basic residues" evidence="1">
    <location>
        <begin position="1"/>
        <end position="16"/>
    </location>
</feature>
<dbReference type="InterPro" id="IPR001810">
    <property type="entry name" value="F-box_dom"/>
</dbReference>
<evidence type="ECO:0000313" key="4">
    <source>
        <dbReference type="Proteomes" id="UP001291926"/>
    </source>
</evidence>
<sequence>MTKKKFKLQRPKRTKKTTTDVPSTSAPPPPWTELPRDVTANILHRLGPIELLESAQEVCPTWKDVCLEPAMWRVIDMKNLGFHDMYSLQIMCRVAVDRSQGQLIEINIEHFGTDNLIHYISERSSQLKCLRLACCYDISGKGLSEAVKKFPQLEELHLFLMSSSILSEHIESFGHSCPMLKSFTFRRACKYPLLEDNEAEDIKYAAAIAKAMPNLHHLGLLGDHMTNEGLQAILDNCPHLESLDVRECFNIDLGGDLGKRLSRQIKNLRRPSDSSSDYEWDLETYDCGSFYDDYYQSEYSDGYSIGDFDDYTDPFSNEYFPDNDAWFFDRLTISDITDYI</sequence>
<dbReference type="Gene3D" id="3.80.10.10">
    <property type="entry name" value="Ribonuclease Inhibitor"/>
    <property type="match status" value="1"/>
</dbReference>
<accession>A0ABR0DFZ1</accession>
<dbReference type="EMBL" id="JAYDYQ010001088">
    <property type="protein sequence ID" value="KAK4488137.1"/>
    <property type="molecule type" value="Genomic_DNA"/>
</dbReference>
<dbReference type="PANTHER" id="PTHR38926">
    <property type="entry name" value="F-BOX DOMAIN CONTAINING PROTEIN, EXPRESSED"/>
    <property type="match status" value="1"/>
</dbReference>
<name>A0ABR0DFZ1_9LAMI</name>
<dbReference type="InterPro" id="IPR032675">
    <property type="entry name" value="LRR_dom_sf"/>
</dbReference>
<gene>
    <name evidence="3" type="ORF">RD792_003879</name>
</gene>
<dbReference type="CDD" id="cd22164">
    <property type="entry name" value="F-box_AtSKIP19-like"/>
    <property type="match status" value="1"/>
</dbReference>
<reference evidence="3 4" key="1">
    <citation type="journal article" date="2023" name="bioRxiv">
        <title>Genome report: Whole genome sequence and annotation of Penstemon davidsonii.</title>
        <authorList>
            <person name="Ostevik K.L."/>
            <person name="Alabady M."/>
            <person name="Zhang M."/>
            <person name="Rausher M.D."/>
        </authorList>
    </citation>
    <scope>NUCLEOTIDE SEQUENCE [LARGE SCALE GENOMIC DNA]</scope>
    <source>
        <strain evidence="3">DNT005</strain>
        <tissue evidence="3">Whole leaf</tissue>
    </source>
</reference>
<keyword evidence="4" id="KW-1185">Reference proteome</keyword>
<comment type="caution">
    <text evidence="3">The sequence shown here is derived from an EMBL/GenBank/DDBJ whole genome shotgun (WGS) entry which is preliminary data.</text>
</comment>
<proteinExistence type="predicted"/>
<dbReference type="SUPFAM" id="SSF81383">
    <property type="entry name" value="F-box domain"/>
    <property type="match status" value="1"/>
</dbReference>
<dbReference type="SUPFAM" id="SSF52047">
    <property type="entry name" value="RNI-like"/>
    <property type="match status" value="1"/>
</dbReference>
<dbReference type="InterPro" id="IPR036047">
    <property type="entry name" value="F-box-like_dom_sf"/>
</dbReference>